<evidence type="ECO:0000313" key="1">
    <source>
        <dbReference type="EMBL" id="SYZ63346.1"/>
    </source>
</evidence>
<dbReference type="AlphaFoldDB" id="A0A3P3YZP0"/>
<organism evidence="1 2">
    <name type="scientific">Leishmania braziliensis MHOM/BR/75/M2904</name>
    <dbReference type="NCBI Taxonomy" id="420245"/>
    <lineage>
        <taxon>Eukaryota</taxon>
        <taxon>Discoba</taxon>
        <taxon>Euglenozoa</taxon>
        <taxon>Kinetoplastea</taxon>
        <taxon>Metakinetoplastina</taxon>
        <taxon>Trypanosomatida</taxon>
        <taxon>Trypanosomatidae</taxon>
        <taxon>Leishmaniinae</taxon>
        <taxon>Leishmania</taxon>
        <taxon>Leishmania braziliensis species complex</taxon>
    </lineage>
</organism>
<accession>A0A3P3YZP0</accession>
<evidence type="ECO:0000313" key="2">
    <source>
        <dbReference type="Proteomes" id="UP000319462"/>
    </source>
</evidence>
<dbReference type="EMBL" id="LS997608">
    <property type="protein sequence ID" value="SYZ63346.1"/>
    <property type="molecule type" value="Genomic_DNA"/>
</dbReference>
<gene>
    <name evidence="1" type="ORF">LBRM2904_09.1380</name>
</gene>
<reference evidence="1 2" key="1">
    <citation type="submission" date="2018-09" db="EMBL/GenBank/DDBJ databases">
        <authorList>
            <person name="Peiro R."/>
            <person name="Begona"/>
            <person name="Cbmso G."/>
            <person name="Lopez M."/>
            <person name="Gonzalez S."/>
        </authorList>
    </citation>
    <scope>NUCLEOTIDE SEQUENCE [LARGE SCALE GENOMIC DNA]</scope>
</reference>
<protein>
    <submittedName>
        <fullName evidence="1">Hypothetical_protein</fullName>
    </submittedName>
</protein>
<proteinExistence type="predicted"/>
<name>A0A3P3YZP0_LEIBR</name>
<dbReference type="Proteomes" id="UP000319462">
    <property type="component" value="Chromosome 9"/>
</dbReference>
<sequence>MIFFFFEKGDARGLCSRGSGGVAAAGGKVWRTLLCGRSKFLLNVHYWAPYRYKRVGYCSSVRMATSLAPLFLPSPAVCLQPLLVCLSGYKQSSIAPQTSRDLNVLFASSLSPSLPLPPPVGRTRLRANTQTHTHPLNSVNFPLFFTSHPIEPRTHMPTTSHHRSSSPVASSLRPEPACVEDILSELLPFLVEAPPRCDGCPLNSSAELPAASPVLPIPQAVASEHRVQVSIRGRRYETTMEVALTYCLLFFVFFHWPFSSEDEDSAAAACAGNVASAKGPQRTVGDAVVASTATQSVTETHLLTHYTRVVEPVLRVFLDRWAAPLNTNARTQAEREKMADAETEKAGDAVQLAFLPPLPRPARIAYDGATRVWKFEFAARLTAAEAAAVHARHQRSNNCAALPLAAADGSAALTNDKLNSSPFLLLQNEHMGMLLVFLRRCSKVRTERRTAAAGALPPYPPLPMRWAEMNYDEQLSFVQLLRCFGVVPLMPMYTRPTAPQTTSLYIGADAVAAAARPKGESVASSLHTHTAEFIHRQQSEMREVSTAAASIAVEAPEVDKKERHIDEDGFDGLVLSAKGCARCGMAEHSTTECHY</sequence>